<proteinExistence type="predicted"/>
<reference evidence="3 4" key="1">
    <citation type="submission" date="2019-03" db="EMBL/GenBank/DDBJ databases">
        <authorList>
            <person name="Gaulin E."/>
            <person name="Dumas B."/>
        </authorList>
    </citation>
    <scope>NUCLEOTIDE SEQUENCE [LARGE SCALE GENOMIC DNA]</scope>
    <source>
        <strain evidence="3">CBS 568.67</strain>
    </source>
</reference>
<keyword evidence="1" id="KW-0812">Transmembrane</keyword>
<gene>
    <name evidence="3" type="primary">Aste57867_659</name>
    <name evidence="2" type="ORF">As57867_000658</name>
    <name evidence="3" type="ORF">ASTE57867_659</name>
</gene>
<feature type="transmembrane region" description="Helical" evidence="1">
    <location>
        <begin position="127"/>
        <end position="144"/>
    </location>
</feature>
<accession>A0A485K869</accession>
<reference evidence="2" key="2">
    <citation type="submission" date="2019-06" db="EMBL/GenBank/DDBJ databases">
        <title>Genomics analysis of Aphanomyces spp. identifies a new class of oomycete effector associated with host adaptation.</title>
        <authorList>
            <person name="Gaulin E."/>
        </authorList>
    </citation>
    <scope>NUCLEOTIDE SEQUENCE</scope>
    <source>
        <strain evidence="2">CBS 578.67</strain>
    </source>
</reference>
<organism evidence="3 4">
    <name type="scientific">Aphanomyces stellatus</name>
    <dbReference type="NCBI Taxonomy" id="120398"/>
    <lineage>
        <taxon>Eukaryota</taxon>
        <taxon>Sar</taxon>
        <taxon>Stramenopiles</taxon>
        <taxon>Oomycota</taxon>
        <taxon>Saprolegniomycetes</taxon>
        <taxon>Saprolegniales</taxon>
        <taxon>Verrucalvaceae</taxon>
        <taxon>Aphanomyces</taxon>
    </lineage>
</organism>
<keyword evidence="1" id="KW-0472">Membrane</keyword>
<dbReference type="Proteomes" id="UP000332933">
    <property type="component" value="Unassembled WGS sequence"/>
</dbReference>
<feature type="transmembrane region" description="Helical" evidence="1">
    <location>
        <begin position="6"/>
        <end position="27"/>
    </location>
</feature>
<dbReference type="AlphaFoldDB" id="A0A485K869"/>
<evidence type="ECO:0000313" key="4">
    <source>
        <dbReference type="Proteomes" id="UP000332933"/>
    </source>
</evidence>
<protein>
    <submittedName>
        <fullName evidence="3">Aste57867_659 protein</fullName>
    </submittedName>
</protein>
<dbReference type="EMBL" id="VJMH01000038">
    <property type="protein sequence ID" value="KAF0719965.1"/>
    <property type="molecule type" value="Genomic_DNA"/>
</dbReference>
<keyword evidence="1" id="KW-1133">Transmembrane helix</keyword>
<feature type="transmembrane region" description="Helical" evidence="1">
    <location>
        <begin position="180"/>
        <end position="199"/>
    </location>
</feature>
<dbReference type="EMBL" id="CAADRA010000038">
    <property type="protein sequence ID" value="VFT77884.1"/>
    <property type="molecule type" value="Genomic_DNA"/>
</dbReference>
<feature type="transmembrane region" description="Helical" evidence="1">
    <location>
        <begin position="39"/>
        <end position="67"/>
    </location>
</feature>
<evidence type="ECO:0000313" key="2">
    <source>
        <dbReference type="EMBL" id="KAF0719965.1"/>
    </source>
</evidence>
<keyword evidence="4" id="KW-1185">Reference proteome</keyword>
<evidence type="ECO:0000313" key="3">
    <source>
        <dbReference type="EMBL" id="VFT77884.1"/>
    </source>
</evidence>
<evidence type="ECO:0000256" key="1">
    <source>
        <dbReference type="SAM" id="Phobius"/>
    </source>
</evidence>
<dbReference type="OrthoDB" id="156063at2759"/>
<feature type="transmembrane region" description="Helical" evidence="1">
    <location>
        <begin position="259"/>
        <end position="282"/>
    </location>
</feature>
<feature type="transmembrane region" description="Helical" evidence="1">
    <location>
        <begin position="79"/>
        <end position="98"/>
    </location>
</feature>
<sequence length="290" mass="32553">MDSITAHALNAIYGGFLACTGCIRGACHPELRHHYKKTLAWITGSLLLLAFLGYLVTLPIHVILWLVGGTTFKAALSNALYKSLAAIPFVLVALCRYFKPTLFDHLFLMGVAMDDPLLAEKLSQIKVDYFTWAYVTSVALFLVHRLVLTLILTLGTIFTPLFGGLFAIFAFGYKIRRMEVVFFCALFGLYVVPWTRSYALDLARIWFDARGIAKELFAPFIDRQYGLDLANKELSILKWPKHQAILFGFSYTLSYFLEFAFVGPLVWFLGSISAGILTNILLRTTVPPAK</sequence>
<name>A0A485K869_9STRA</name>
<feature type="transmembrane region" description="Helical" evidence="1">
    <location>
        <begin position="150"/>
        <end position="173"/>
    </location>
</feature>